<evidence type="ECO:0000313" key="1">
    <source>
        <dbReference type="EMBL" id="SSA34502.1"/>
    </source>
</evidence>
<keyword evidence="2" id="KW-1185">Reference proteome</keyword>
<proteinExistence type="predicted"/>
<dbReference type="AlphaFoldDB" id="A0A2Y9BTS2"/>
<reference evidence="2" key="1">
    <citation type="submission" date="2016-10" db="EMBL/GenBank/DDBJ databases">
        <authorList>
            <person name="Varghese N."/>
            <person name="Submissions S."/>
        </authorList>
    </citation>
    <scope>NUCLEOTIDE SEQUENCE [LARGE SCALE GENOMIC DNA]</scope>
    <source>
        <strain evidence="2">DSM 22951</strain>
    </source>
</reference>
<dbReference type="RefSeq" id="WP_109685145.1">
    <property type="nucleotide sequence ID" value="NZ_QGDN01000001.1"/>
</dbReference>
<sequence length="185" mass="19589">MSNQSPADPAVIQSALIAAYSMVPMPTAEQMAAENLPFSPAEYREALVAEQAKQLLMSTSPGGRLFADVAPVANGEKVFRSIVAGVSTEASSGRVIVTLHTRVSDRTPEGTETIRTEHLSNPFGRVTARIARDLIGHKVLVFGEMQEMTGRAGQKVRVLKGLKDLGTASQAEIDALRSGTTANAA</sequence>
<protein>
    <submittedName>
        <fullName evidence="1">Uncharacterized protein</fullName>
    </submittedName>
</protein>
<evidence type="ECO:0000313" key="2">
    <source>
        <dbReference type="Proteomes" id="UP000250028"/>
    </source>
</evidence>
<dbReference type="EMBL" id="UESZ01000001">
    <property type="protein sequence ID" value="SSA34502.1"/>
    <property type="molecule type" value="Genomic_DNA"/>
</dbReference>
<dbReference type="OrthoDB" id="9956441at2"/>
<name>A0A2Y9BTS2_9MICO</name>
<accession>A0A2Y9BTS2</accession>
<organism evidence="1 2">
    <name type="scientific">Branchiibius hedensis</name>
    <dbReference type="NCBI Taxonomy" id="672460"/>
    <lineage>
        <taxon>Bacteria</taxon>
        <taxon>Bacillati</taxon>
        <taxon>Actinomycetota</taxon>
        <taxon>Actinomycetes</taxon>
        <taxon>Micrococcales</taxon>
        <taxon>Dermacoccaceae</taxon>
        <taxon>Branchiibius</taxon>
    </lineage>
</organism>
<dbReference type="Proteomes" id="UP000250028">
    <property type="component" value="Unassembled WGS sequence"/>
</dbReference>
<gene>
    <name evidence="1" type="ORF">SAMN04489750_1825</name>
</gene>